<dbReference type="RefSeq" id="WP_216853165.1">
    <property type="nucleotide sequence ID" value="NZ_JAAGOA010000007.1"/>
</dbReference>
<protein>
    <submittedName>
        <fullName evidence="1">Uncharacterized protein</fullName>
    </submittedName>
</protein>
<dbReference type="EMBL" id="JAAGOA010000007">
    <property type="protein sequence ID" value="NEE00799.1"/>
    <property type="molecule type" value="Genomic_DNA"/>
</dbReference>
<sequence>MAVLVSKLVSDEFMNVPEPREFGDETWIPARDQIGIEDVRGTHGRGEH</sequence>
<gene>
    <name evidence="1" type="ORF">G1H10_11530</name>
</gene>
<name>A0A6L9S6W4_9ACTN</name>
<evidence type="ECO:0000313" key="1">
    <source>
        <dbReference type="EMBL" id="NEE00799.1"/>
    </source>
</evidence>
<evidence type="ECO:0000313" key="2">
    <source>
        <dbReference type="Proteomes" id="UP000475214"/>
    </source>
</evidence>
<organism evidence="1 2">
    <name type="scientific">Phytoactinopolyspora halotolerans</name>
    <dbReference type="NCBI Taxonomy" id="1981512"/>
    <lineage>
        <taxon>Bacteria</taxon>
        <taxon>Bacillati</taxon>
        <taxon>Actinomycetota</taxon>
        <taxon>Actinomycetes</taxon>
        <taxon>Jiangellales</taxon>
        <taxon>Jiangellaceae</taxon>
        <taxon>Phytoactinopolyspora</taxon>
    </lineage>
</organism>
<dbReference type="AlphaFoldDB" id="A0A6L9S6W4"/>
<accession>A0A6L9S6W4</accession>
<comment type="caution">
    <text evidence="1">The sequence shown here is derived from an EMBL/GenBank/DDBJ whole genome shotgun (WGS) entry which is preliminary data.</text>
</comment>
<proteinExistence type="predicted"/>
<reference evidence="1 2" key="1">
    <citation type="submission" date="2020-02" db="EMBL/GenBank/DDBJ databases">
        <authorList>
            <person name="Li X.-J."/>
            <person name="Han X.-M."/>
        </authorList>
    </citation>
    <scope>NUCLEOTIDE SEQUENCE [LARGE SCALE GENOMIC DNA]</scope>
    <source>
        <strain evidence="1 2">CCTCC AB 2017055</strain>
    </source>
</reference>
<keyword evidence="2" id="KW-1185">Reference proteome</keyword>
<dbReference type="Proteomes" id="UP000475214">
    <property type="component" value="Unassembled WGS sequence"/>
</dbReference>